<reference evidence="3" key="1">
    <citation type="submission" date="2023-10" db="EMBL/GenBank/DDBJ databases">
        <title>Genome assemblies of two species of porcelain crab, Petrolisthes cinctipes and Petrolisthes manimaculis (Anomura: Porcellanidae).</title>
        <authorList>
            <person name="Angst P."/>
        </authorList>
    </citation>
    <scope>NUCLEOTIDE SEQUENCE</scope>
    <source>
        <strain evidence="3">PB745_01</strain>
        <tissue evidence="3">Gill</tissue>
    </source>
</reference>
<dbReference type="PANTHER" id="PTHR47708:SF2">
    <property type="entry name" value="SI:CH73-132F6.5"/>
    <property type="match status" value="1"/>
</dbReference>
<keyword evidence="4" id="KW-1185">Reference proteome</keyword>
<evidence type="ECO:0000313" key="3">
    <source>
        <dbReference type="EMBL" id="KAK3854023.1"/>
    </source>
</evidence>
<dbReference type="Pfam" id="PF07287">
    <property type="entry name" value="AtuA"/>
    <property type="match status" value="1"/>
</dbReference>
<dbReference type="Pfam" id="PF23544">
    <property type="entry name" value="AtuA_ferredoxin"/>
    <property type="match status" value="1"/>
</dbReference>
<accession>A0AAE1EJH8</accession>
<sequence length="633" mass="67598">MAYLGRLMVRPSRRKSKWLPTLTRLQRSFASEQEQKTVRVGCASGFWGDTPTAAPQLIHHGKLDFLMFDYLSEITMSLLTAARAKKPDLGYAPDFVLFALGPYLNEIKRKGIRVVSNAGGINPEACAAALRQASKKAGVELKVGVVSGDDLMVQREAALEGATPTHNICPASVHSLNAYLGAGPIARALDQGADVVVTGRCADSSMALGPLMHTFGWLGTDYDQLAAGSLAGHLIECGAQVTGGIFTDWHIVPDWHNIGFPIAEVDSSGRFVITKPAGTGGLISTGTVSEQLLYEIGDPRAYILPDVVCDFSRVQVQEVKDGVMVTGAKGSSPTDSYKVTATYMAGFKATAVCCVGGRRSGEKGRRTAEAILARSRTIFKTLGLPDFQRTHVQVLGAEDTYGPHASGGEGPREGVVWMSVQHQEKRALDLFAREIAAAGTGMAPGLTAIVGGRPKPSPLLKMQSLLVGKDTCQVTITTDEYSESFTGVTPDCVPASTYDLADQPTSKVHELPSGPNSYRLEELALTRSGDKGNSCNVGVVARHPALYPYLCQTLTSSAIAQYFAHVFPPGVDPLQYVKRYEVPGIHGLNFMLEESLGGGGVASLRSDPQGKAFAQMLLDFNFTNLPDLNSICS</sequence>
<proteinExistence type="predicted"/>
<feature type="domain" description="AtuA-like ferredoxin-fold" evidence="2">
    <location>
        <begin position="519"/>
        <end position="621"/>
    </location>
</feature>
<dbReference type="PANTHER" id="PTHR47708">
    <property type="match status" value="1"/>
</dbReference>
<gene>
    <name evidence="3" type="ORF">Pcinc_039466</name>
</gene>
<dbReference type="EMBL" id="JAWQEG010006734">
    <property type="protein sequence ID" value="KAK3854023.1"/>
    <property type="molecule type" value="Genomic_DNA"/>
</dbReference>
<feature type="domain" description="Acyclic terpene utilisation N-terminal" evidence="1">
    <location>
        <begin position="38"/>
        <end position="476"/>
    </location>
</feature>
<dbReference type="Proteomes" id="UP001286313">
    <property type="component" value="Unassembled WGS sequence"/>
</dbReference>
<organism evidence="3 4">
    <name type="scientific">Petrolisthes cinctipes</name>
    <name type="common">Flat porcelain crab</name>
    <dbReference type="NCBI Taxonomy" id="88211"/>
    <lineage>
        <taxon>Eukaryota</taxon>
        <taxon>Metazoa</taxon>
        <taxon>Ecdysozoa</taxon>
        <taxon>Arthropoda</taxon>
        <taxon>Crustacea</taxon>
        <taxon>Multicrustacea</taxon>
        <taxon>Malacostraca</taxon>
        <taxon>Eumalacostraca</taxon>
        <taxon>Eucarida</taxon>
        <taxon>Decapoda</taxon>
        <taxon>Pleocyemata</taxon>
        <taxon>Anomura</taxon>
        <taxon>Galatheoidea</taxon>
        <taxon>Porcellanidae</taxon>
        <taxon>Petrolisthes</taxon>
    </lineage>
</organism>
<evidence type="ECO:0008006" key="5">
    <source>
        <dbReference type="Google" id="ProtNLM"/>
    </source>
</evidence>
<name>A0AAE1EJH8_PETCI</name>
<dbReference type="AlphaFoldDB" id="A0AAE1EJH8"/>
<evidence type="ECO:0000259" key="1">
    <source>
        <dbReference type="Pfam" id="PF07287"/>
    </source>
</evidence>
<comment type="caution">
    <text evidence="3">The sequence shown here is derived from an EMBL/GenBank/DDBJ whole genome shotgun (WGS) entry which is preliminary data.</text>
</comment>
<evidence type="ECO:0000259" key="2">
    <source>
        <dbReference type="Pfam" id="PF23544"/>
    </source>
</evidence>
<evidence type="ECO:0000313" key="4">
    <source>
        <dbReference type="Proteomes" id="UP001286313"/>
    </source>
</evidence>
<protein>
    <recommendedName>
        <fullName evidence="5">Terpene utilization protein AtuA</fullName>
    </recommendedName>
</protein>
<dbReference type="InterPro" id="IPR056362">
    <property type="entry name" value="AtuA-like_ferredoxin_dom"/>
</dbReference>
<dbReference type="InterPro" id="IPR010839">
    <property type="entry name" value="AtuA_N"/>
</dbReference>